<gene>
    <name evidence="2" type="ORF">BLA15945_00249</name>
</gene>
<evidence type="ECO:0000256" key="1">
    <source>
        <dbReference type="SAM" id="Phobius"/>
    </source>
</evidence>
<organism evidence="2 3">
    <name type="scientific">Burkholderia lata (strain ATCC 17760 / DSM 23089 / LMG 22485 / NCIMB 9086 / R18194 / 383)</name>
    <dbReference type="NCBI Taxonomy" id="482957"/>
    <lineage>
        <taxon>Bacteria</taxon>
        <taxon>Pseudomonadati</taxon>
        <taxon>Pseudomonadota</taxon>
        <taxon>Betaproteobacteria</taxon>
        <taxon>Burkholderiales</taxon>
        <taxon>Burkholderiaceae</taxon>
        <taxon>Burkholderia</taxon>
        <taxon>Burkholderia cepacia complex</taxon>
    </lineage>
</organism>
<keyword evidence="1" id="KW-0812">Transmembrane</keyword>
<evidence type="ECO:0000313" key="2">
    <source>
        <dbReference type="EMBL" id="VWB09156.1"/>
    </source>
</evidence>
<accession>A0A6P2H0W9</accession>
<keyword evidence="1" id="KW-1133">Transmembrane helix</keyword>
<reference evidence="2 3" key="1">
    <citation type="submission" date="2019-09" db="EMBL/GenBank/DDBJ databases">
        <authorList>
            <person name="Depoorter E."/>
        </authorList>
    </citation>
    <scope>NUCLEOTIDE SEQUENCE [LARGE SCALE GENOMIC DNA]</scope>
    <source>
        <strain evidence="2">R-15945</strain>
    </source>
</reference>
<protein>
    <submittedName>
        <fullName evidence="2">Uncharacterized protein</fullName>
    </submittedName>
</protein>
<dbReference type="Proteomes" id="UP000494174">
    <property type="component" value="Unassembled WGS sequence"/>
</dbReference>
<name>A0A6P2H0W9_BURL3</name>
<feature type="transmembrane region" description="Helical" evidence="1">
    <location>
        <begin position="45"/>
        <end position="66"/>
    </location>
</feature>
<dbReference type="EMBL" id="CABVPU010000001">
    <property type="protein sequence ID" value="VWB09156.1"/>
    <property type="molecule type" value="Genomic_DNA"/>
</dbReference>
<evidence type="ECO:0000313" key="3">
    <source>
        <dbReference type="Proteomes" id="UP000494174"/>
    </source>
</evidence>
<proteinExistence type="predicted"/>
<sequence length="104" mass="11033">MHAGRVRQVNVADDSILISYIGNASGKTISGGGDMKNESYDKSGPAWGIAAGLILAIVGSSMGMFPKLLHSTGTLNDFVASGVTMIGIFLVVYAIHELRRSRHR</sequence>
<keyword evidence="1" id="KW-0472">Membrane</keyword>
<dbReference type="AlphaFoldDB" id="A0A6P2H0W9"/>
<feature type="transmembrane region" description="Helical" evidence="1">
    <location>
        <begin position="78"/>
        <end position="95"/>
    </location>
</feature>